<dbReference type="InterPro" id="IPR016181">
    <property type="entry name" value="Acyl_CoA_acyltransferase"/>
</dbReference>
<evidence type="ECO:0000259" key="1">
    <source>
        <dbReference type="PROSITE" id="PS51186"/>
    </source>
</evidence>
<sequence length="180" mass="20621">MFVCSEFMVDNLTVKLVLPEVKQAQSLFNLVVHDRKKLARFLPWAQEMKTVQDEVDFIKIMRQQNAVYQTLALVVLVDGQAAGMVDVHNISLKNECGEIGYWLGQAYQGRGIMTNAVRAVIKLAFDELGLHRLNLLADHRNQPSRAIAERLNFTHVALLRDEVKYHGKFCDMDLYTMINE</sequence>
<dbReference type="PROSITE" id="PS51186">
    <property type="entry name" value="GNAT"/>
    <property type="match status" value="1"/>
</dbReference>
<dbReference type="Gene3D" id="3.40.630.30">
    <property type="match status" value="1"/>
</dbReference>
<proteinExistence type="predicted"/>
<comment type="caution">
    <text evidence="2">The sequence shown here is derived from an EMBL/GenBank/DDBJ whole genome shotgun (WGS) entry which is preliminary data.</text>
</comment>
<dbReference type="Pfam" id="PF13302">
    <property type="entry name" value="Acetyltransf_3"/>
    <property type="match status" value="1"/>
</dbReference>
<dbReference type="InterPro" id="IPR051908">
    <property type="entry name" value="Ribosomal_N-acetyltransferase"/>
</dbReference>
<evidence type="ECO:0000313" key="2">
    <source>
        <dbReference type="EMBL" id="RHW52437.1"/>
    </source>
</evidence>
<dbReference type="PANTHER" id="PTHR43441">
    <property type="entry name" value="RIBOSOMAL-PROTEIN-SERINE ACETYLTRANSFERASE"/>
    <property type="match status" value="1"/>
</dbReference>
<dbReference type="SUPFAM" id="SSF55729">
    <property type="entry name" value="Acyl-CoA N-acyltransferases (Nat)"/>
    <property type="match status" value="1"/>
</dbReference>
<dbReference type="PANTHER" id="PTHR43441:SF11">
    <property type="entry name" value="RIBOSOMAL-PROTEIN-SERINE ACETYLTRANSFERASE"/>
    <property type="match status" value="1"/>
</dbReference>
<protein>
    <submittedName>
        <fullName evidence="2">N-acetyltransferase</fullName>
    </submittedName>
</protein>
<dbReference type="CDD" id="cd04301">
    <property type="entry name" value="NAT_SF"/>
    <property type="match status" value="1"/>
</dbReference>
<evidence type="ECO:0000313" key="3">
    <source>
        <dbReference type="Proteomes" id="UP000283380"/>
    </source>
</evidence>
<dbReference type="Proteomes" id="UP000283380">
    <property type="component" value="Unassembled WGS sequence"/>
</dbReference>
<dbReference type="InterPro" id="IPR000182">
    <property type="entry name" value="GNAT_dom"/>
</dbReference>
<gene>
    <name evidence="2" type="ORF">DS834_04220</name>
</gene>
<name>A0ABX9LVW6_9LACO</name>
<keyword evidence="3" id="KW-1185">Reference proteome</keyword>
<accession>A0ABX9LVW6</accession>
<feature type="domain" description="N-acetyltransferase" evidence="1">
    <location>
        <begin position="28"/>
        <end position="171"/>
    </location>
</feature>
<dbReference type="EMBL" id="QOCU01000003">
    <property type="protein sequence ID" value="RHW52437.1"/>
    <property type="molecule type" value="Genomic_DNA"/>
</dbReference>
<organism evidence="2 3">
    <name type="scientific">Lactobacillus bombicola</name>
    <dbReference type="NCBI Taxonomy" id="1505723"/>
    <lineage>
        <taxon>Bacteria</taxon>
        <taxon>Bacillati</taxon>
        <taxon>Bacillota</taxon>
        <taxon>Bacilli</taxon>
        <taxon>Lactobacillales</taxon>
        <taxon>Lactobacillaceae</taxon>
        <taxon>Lactobacillus</taxon>
    </lineage>
</organism>
<reference evidence="2 3" key="1">
    <citation type="submission" date="2018-07" db="EMBL/GenBank/DDBJ databases">
        <title>Genome sequences of six Lactobacillus spp. isolated from bumble bee guts.</title>
        <authorList>
            <person name="Motta E.V.S."/>
            <person name="Moran N.A."/>
        </authorList>
    </citation>
    <scope>NUCLEOTIDE SEQUENCE [LARGE SCALE GENOMIC DNA]</scope>
    <source>
        <strain evidence="2 3">BI-4G</strain>
    </source>
</reference>